<feature type="compositionally biased region" description="Basic residues" evidence="1">
    <location>
        <begin position="54"/>
        <end position="91"/>
    </location>
</feature>
<proteinExistence type="predicted"/>
<evidence type="ECO:0000256" key="1">
    <source>
        <dbReference type="SAM" id="MobiDB-lite"/>
    </source>
</evidence>
<dbReference type="EMBL" id="GECZ01013862">
    <property type="protein sequence ID" value="JAS55907.1"/>
    <property type="molecule type" value="Transcribed_RNA"/>
</dbReference>
<feature type="non-terminal residue" evidence="2">
    <location>
        <position position="1"/>
    </location>
</feature>
<gene>
    <name evidence="2" type="ORF">g.12393</name>
</gene>
<accession>A0A1B6G0D4</accession>
<organism evidence="2">
    <name type="scientific">Cuerna arida</name>
    <dbReference type="NCBI Taxonomy" id="1464854"/>
    <lineage>
        <taxon>Eukaryota</taxon>
        <taxon>Metazoa</taxon>
        <taxon>Ecdysozoa</taxon>
        <taxon>Arthropoda</taxon>
        <taxon>Hexapoda</taxon>
        <taxon>Insecta</taxon>
        <taxon>Pterygota</taxon>
        <taxon>Neoptera</taxon>
        <taxon>Paraneoptera</taxon>
        <taxon>Hemiptera</taxon>
        <taxon>Auchenorrhyncha</taxon>
        <taxon>Membracoidea</taxon>
        <taxon>Cicadellidae</taxon>
        <taxon>Cicadellinae</taxon>
        <taxon>Proconiini</taxon>
        <taxon>Cuerna</taxon>
    </lineage>
</organism>
<evidence type="ECO:0000313" key="2">
    <source>
        <dbReference type="EMBL" id="JAS55907.1"/>
    </source>
</evidence>
<reference evidence="2" key="1">
    <citation type="submission" date="2015-11" db="EMBL/GenBank/DDBJ databases">
        <title>De novo transcriptome assembly of four potential Pierce s Disease insect vectors from Arizona vineyards.</title>
        <authorList>
            <person name="Tassone E.E."/>
        </authorList>
    </citation>
    <scope>NUCLEOTIDE SEQUENCE</scope>
</reference>
<feature type="region of interest" description="Disordered" evidence="1">
    <location>
        <begin position="40"/>
        <end position="106"/>
    </location>
</feature>
<dbReference type="AlphaFoldDB" id="A0A1B6G0D4"/>
<sequence length="157" mass="18862">VAQAVKRDHAIVDRTKIRILLEEAVHKGLLKRSGSFYRVANSKSGQPQESTSFRGRRSKRRSRRRRSRRRSSRRRHGRVRRPSRRKIRNRHPLSYFRKPETKPNIREKPKNKIKRVRKIRSAKRSRLVSDGKKCNKCARKKVTTDAERRPRRYYLLA</sequence>
<name>A0A1B6G0D4_9HEMI</name>
<feature type="compositionally biased region" description="Basic and acidic residues" evidence="1">
    <location>
        <begin position="97"/>
        <end position="106"/>
    </location>
</feature>
<protein>
    <submittedName>
        <fullName evidence="2">Uncharacterized protein</fullName>
    </submittedName>
</protein>